<evidence type="ECO:0000313" key="3">
    <source>
        <dbReference type="Proteomes" id="UP000314294"/>
    </source>
</evidence>
<dbReference type="Proteomes" id="UP000314294">
    <property type="component" value="Unassembled WGS sequence"/>
</dbReference>
<comment type="caution">
    <text evidence="2">The sequence shown here is derived from an EMBL/GenBank/DDBJ whole genome shotgun (WGS) entry which is preliminary data.</text>
</comment>
<reference evidence="2 3" key="1">
    <citation type="submission" date="2019-03" db="EMBL/GenBank/DDBJ databases">
        <title>First draft genome of Liparis tanakae, snailfish: a comprehensive survey of snailfish specific genes.</title>
        <authorList>
            <person name="Kim W."/>
            <person name="Song I."/>
            <person name="Jeong J.-H."/>
            <person name="Kim D."/>
            <person name="Kim S."/>
            <person name="Ryu S."/>
            <person name="Song J.Y."/>
            <person name="Lee S.K."/>
        </authorList>
    </citation>
    <scope>NUCLEOTIDE SEQUENCE [LARGE SCALE GENOMIC DNA]</scope>
    <source>
        <tissue evidence="2">Muscle</tissue>
    </source>
</reference>
<sequence length="126" mass="14001">MSSQRPPCALHSRASLGLYPLYGPPAWAYIPAAPRRLPCFLAPLLLLLLAHFTGFSGEQRAEEKQVECQRRKQERVVKGPEKLRRVWRPPEWRSGRSPSRAAAQLVSGTHDPTIDGPSADGIYAVC</sequence>
<organism evidence="2 3">
    <name type="scientific">Liparis tanakae</name>
    <name type="common">Tanaka's snailfish</name>
    <dbReference type="NCBI Taxonomy" id="230148"/>
    <lineage>
        <taxon>Eukaryota</taxon>
        <taxon>Metazoa</taxon>
        <taxon>Chordata</taxon>
        <taxon>Craniata</taxon>
        <taxon>Vertebrata</taxon>
        <taxon>Euteleostomi</taxon>
        <taxon>Actinopterygii</taxon>
        <taxon>Neopterygii</taxon>
        <taxon>Teleostei</taxon>
        <taxon>Neoteleostei</taxon>
        <taxon>Acanthomorphata</taxon>
        <taxon>Eupercaria</taxon>
        <taxon>Perciformes</taxon>
        <taxon>Cottioidei</taxon>
        <taxon>Cottales</taxon>
        <taxon>Liparidae</taxon>
        <taxon>Liparis</taxon>
    </lineage>
</organism>
<gene>
    <name evidence="2" type="ORF">EYF80_025090</name>
</gene>
<dbReference type="EMBL" id="SRLO01000248">
    <property type="protein sequence ID" value="TNN64683.1"/>
    <property type="molecule type" value="Genomic_DNA"/>
</dbReference>
<protein>
    <submittedName>
        <fullName evidence="2">Uncharacterized protein</fullName>
    </submittedName>
</protein>
<accession>A0A4Z2HIB3</accession>
<evidence type="ECO:0000313" key="2">
    <source>
        <dbReference type="EMBL" id="TNN64683.1"/>
    </source>
</evidence>
<feature type="region of interest" description="Disordered" evidence="1">
    <location>
        <begin position="87"/>
        <end position="112"/>
    </location>
</feature>
<dbReference type="AlphaFoldDB" id="A0A4Z2HIB3"/>
<name>A0A4Z2HIB3_9TELE</name>
<evidence type="ECO:0000256" key="1">
    <source>
        <dbReference type="SAM" id="MobiDB-lite"/>
    </source>
</evidence>
<keyword evidence="3" id="KW-1185">Reference proteome</keyword>
<proteinExistence type="predicted"/>